<name>A0ABR3TXH0_9PEZI</name>
<evidence type="ECO:0000256" key="1">
    <source>
        <dbReference type="SAM" id="MobiDB-lite"/>
    </source>
</evidence>
<evidence type="ECO:0000313" key="3">
    <source>
        <dbReference type="Proteomes" id="UP001521184"/>
    </source>
</evidence>
<keyword evidence="3" id="KW-1185">Reference proteome</keyword>
<dbReference type="EMBL" id="JAKEKT020000016">
    <property type="protein sequence ID" value="KAL1646372.1"/>
    <property type="molecule type" value="Genomic_DNA"/>
</dbReference>
<proteinExistence type="predicted"/>
<gene>
    <name evidence="2" type="ORF">SLS58_003332</name>
</gene>
<sequence length="630" mass="69316">MNLLLTHNGVLHLAKLIHTYFRRLPKKSKPQAMPVLLEFTDRVIEDIRTGAIPPHTVASLHLLSFLKEAEQFDRGLDFWAWLKRKGNDFVDAAVYGAAIELLAAHGKVELAELEAVYAEALHRFPGNFAEYHLSPEAMVPDRGQPVMIKGLPTSLLQGISFARVTRGDWRNAYLGFDTALRLFPTQVPERFFEMFIHNRPLAESYTVFMMACRSGIVLRPEHLTVTLGKLVSSQFRATIKDRLIAVKGMLDAMYAYTGAGGSVGGHHLSVLVKGFESLIPGDSRQENVRENFNRLVGNTAAEAVLTISQAGIPLTKSTAASLVGLAGKARLPELLGRTIKDISDAGLDQNEVMRRSLVLAAGQIKHVELLELSWKSLVEAAEASGTQLDLRDWQALARASINAGHVGFLQEQTSSLSHAMTDDTKYLIEQEIAKGESKATEEPNATEEPKATRRLEFTEADYGLVNATIPEIKSQVGSISALINSGKLLNFYEHGLPMSLVSRPAMGSNMALRTVYDELTTDPRLPATDQPLKPVMKTSSGYPLDALRYANWVSINELLLDAEVHESMRQWRMEKALKGGDRNGTIAEDGTARKDTGNDGTGAADEVGPVRQEIRRLRALQDQPHSASDP</sequence>
<protein>
    <recommendedName>
        <fullName evidence="4">Pentatricopeptide repeat protein</fullName>
    </recommendedName>
</protein>
<evidence type="ECO:0008006" key="4">
    <source>
        <dbReference type="Google" id="ProtNLM"/>
    </source>
</evidence>
<comment type="caution">
    <text evidence="2">The sequence shown here is derived from an EMBL/GenBank/DDBJ whole genome shotgun (WGS) entry which is preliminary data.</text>
</comment>
<dbReference type="Proteomes" id="UP001521184">
    <property type="component" value="Unassembled WGS sequence"/>
</dbReference>
<feature type="region of interest" description="Disordered" evidence="1">
    <location>
        <begin position="580"/>
        <end position="610"/>
    </location>
</feature>
<accession>A0ABR3TXH0</accession>
<reference evidence="2 3" key="1">
    <citation type="journal article" date="2023" name="Plant Dis.">
        <title>First Report of Diplodia intermedia Causing Canker and Dieback Diseases on Apple Trees in Canada.</title>
        <authorList>
            <person name="Ellouze W."/>
            <person name="Ilyukhin E."/>
            <person name="Sulman M."/>
            <person name="Ali S."/>
        </authorList>
    </citation>
    <scope>NUCLEOTIDE SEQUENCE [LARGE SCALE GENOMIC DNA]</scope>
    <source>
        <strain evidence="2 3">M45-28</strain>
    </source>
</reference>
<organism evidence="2 3">
    <name type="scientific">Diplodia intermedia</name>
    <dbReference type="NCBI Taxonomy" id="856260"/>
    <lineage>
        <taxon>Eukaryota</taxon>
        <taxon>Fungi</taxon>
        <taxon>Dikarya</taxon>
        <taxon>Ascomycota</taxon>
        <taxon>Pezizomycotina</taxon>
        <taxon>Dothideomycetes</taxon>
        <taxon>Dothideomycetes incertae sedis</taxon>
        <taxon>Botryosphaeriales</taxon>
        <taxon>Botryosphaeriaceae</taxon>
        <taxon>Diplodia</taxon>
    </lineage>
</organism>
<evidence type="ECO:0000313" key="2">
    <source>
        <dbReference type="EMBL" id="KAL1646372.1"/>
    </source>
</evidence>